<dbReference type="Pfam" id="PF01074">
    <property type="entry name" value="Glyco_hydro_38N"/>
    <property type="match status" value="1"/>
</dbReference>
<gene>
    <name evidence="13" type="ORF">OSB1V03_LOCUS9277</name>
</gene>
<evidence type="ECO:0000256" key="1">
    <source>
        <dbReference type="ARBA" id="ARBA00000365"/>
    </source>
</evidence>
<evidence type="ECO:0000256" key="7">
    <source>
        <dbReference type="ARBA" id="ARBA00022833"/>
    </source>
</evidence>
<name>A0A7R9KT23_9ACAR</name>
<keyword evidence="4 11" id="KW-0479">Metal-binding</keyword>
<sequence>MFNHVVGGTEGTGAPIPLPEPKCHYGNCHATDPKKLNVHLVPHTHNDVGWLKTLDQYYWGSKQGVQNAGVQYILDSVVQALDGEPDRRFIYVETAFFWKWWTHQTDTIKDTVKRLVNNGQLELISGGWSMNDEANSHYSAIIDQMTWGFKRLRDILGEPCGVPRIGWQIDPFGHSREQASLMAQMGFDGMFFSRLDYEDRDKRVRDRTLEMVWRGSDDIPGERSDLFTGAMYLGYGMHSVLCFPFRAVITDCLTDSNTTAYCWDLVGCNPGVMAPSGVSTQNDPIIDDPESEDYNVDSVVAGFVDYMQKYSKMYATNHMMFPMGEDFQYMAANPWFKNMDKLKQYVNARRSYIRLLYSTPACYLKALHESNHTFPTKSDDFFPYASDPHSYWTGCFTSRPALKRYERVGNNMLQTCKQLDVLGWPEGADSNEGRVSALREWMGVMQHHDAVTGTEKQHVANDYALKLYKSVDKCRQVVAEGLNKLMVKQPQLWEGSPLVVDRLFCENLNVSACPVTESDDSLAVTIYNPMGRTVSHTVRLPVVNKVFTVLDPLGKSVSSTIVPIPAPVLAIPGRQSKARDELVFEAVVPPVGFATYFVRQNSPQSVPIEPIVRKITASFSAKANSFDVMFDKTGQMTAIRLPGGQSVAVDQSFEYYRSLPGNNTAPQFRASGAYVFRPDGPSKPYNNTDSEAPTLVQSPGLTEIHRRVNEYISQVIRVAADIDYIELDYVCGPIPVLTDGVGKEIIIRFDTNLTTNGVLYTDSNGRQLLKRERNRRPTWDMTVTEAQSGNYYPINTRLAIRDERQGLQFTVLNDRAQGGASLTDGAVELMVHRRTLYDDRFGVNEPLNETGVDGQGLVIRGQLRLLLSSVEMAAEQHRELAQRWYMEPMVTFAKYGGTPEEYLKNFRTNYSVLSEELPKNVHLLTLEQWRADADGSARVLIRLEHFYQRNESKSLSAPVVIQLDRLFAPFVVSEASEQTLGANQDVRAFSDRLRFQTINDGLKRDKTYSKVNGNDLTITLNAMEIKTFIVKIVKNV</sequence>
<dbReference type="InterPro" id="IPR050843">
    <property type="entry name" value="Glycosyl_Hydrlase_38"/>
</dbReference>
<dbReference type="GO" id="GO:0046872">
    <property type="term" value="F:metal ion binding"/>
    <property type="evidence" value="ECO:0007669"/>
    <property type="project" value="UniProtKB-KW"/>
</dbReference>
<keyword evidence="6 11" id="KW-0378">Hydrolase</keyword>
<dbReference type="Pfam" id="PF07748">
    <property type="entry name" value="Glyco_hydro_38C"/>
    <property type="match status" value="1"/>
</dbReference>
<dbReference type="PANTHER" id="PTHR11607:SF3">
    <property type="entry name" value="LYSOSOMAL ALPHA-MANNOSIDASE"/>
    <property type="match status" value="1"/>
</dbReference>
<dbReference type="SMART" id="SM00872">
    <property type="entry name" value="Alpha-mann_mid"/>
    <property type="match status" value="1"/>
</dbReference>
<evidence type="ECO:0000256" key="3">
    <source>
        <dbReference type="ARBA" id="ARBA00012752"/>
    </source>
</evidence>
<dbReference type="InterPro" id="IPR028995">
    <property type="entry name" value="Glyco_hydro_57/38_cen_sf"/>
</dbReference>
<dbReference type="InterPro" id="IPR011682">
    <property type="entry name" value="Glyco_hydro_38_C"/>
</dbReference>
<dbReference type="AlphaFoldDB" id="A0A7R9KT23"/>
<dbReference type="SUPFAM" id="SSF88688">
    <property type="entry name" value="Families 57/38 glycoside transferase middle domain"/>
    <property type="match status" value="1"/>
</dbReference>
<evidence type="ECO:0000256" key="8">
    <source>
        <dbReference type="ARBA" id="ARBA00023157"/>
    </source>
</evidence>
<reference evidence="13" key="1">
    <citation type="submission" date="2020-11" db="EMBL/GenBank/DDBJ databases">
        <authorList>
            <person name="Tran Van P."/>
        </authorList>
    </citation>
    <scope>NUCLEOTIDE SEQUENCE</scope>
</reference>
<keyword evidence="8" id="KW-1015">Disulfide bond</keyword>
<dbReference type="Pfam" id="PF17677">
    <property type="entry name" value="Glyco_hydro38C2"/>
    <property type="match status" value="1"/>
</dbReference>
<evidence type="ECO:0000256" key="4">
    <source>
        <dbReference type="ARBA" id="ARBA00022723"/>
    </source>
</evidence>
<evidence type="ECO:0000313" key="13">
    <source>
        <dbReference type="EMBL" id="CAD7628858.1"/>
    </source>
</evidence>
<dbReference type="Gene3D" id="1.20.1270.50">
    <property type="entry name" value="Glycoside hydrolase family 38, central domain"/>
    <property type="match status" value="2"/>
</dbReference>
<keyword evidence="7 11" id="KW-0862">Zinc</keyword>
<comment type="cofactor">
    <cofactor evidence="11">
        <name>Zn(2+)</name>
        <dbReference type="ChEBI" id="CHEBI:29105"/>
    </cofactor>
    <text evidence="11">Binds 1 zinc ion per subunit.</text>
</comment>
<comment type="catalytic activity">
    <reaction evidence="1">
        <text>Hydrolysis of terminal, non-reducing alpha-D-mannose residues in alpha-D-mannosides.</text>
        <dbReference type="EC" id="3.2.1.24"/>
    </reaction>
</comment>
<feature type="domain" description="Glycoside hydrolase family 38 central" evidence="12">
    <location>
        <begin position="390"/>
        <end position="467"/>
    </location>
</feature>
<dbReference type="FunFam" id="2.60.40.1180:FF:000018">
    <property type="entry name" value="Alpha-mannosidase"/>
    <property type="match status" value="1"/>
</dbReference>
<dbReference type="InterPro" id="IPR041147">
    <property type="entry name" value="GH38_C"/>
</dbReference>
<comment type="similarity">
    <text evidence="2 11">Belongs to the glycosyl hydrolase 38 family.</text>
</comment>
<dbReference type="FunFam" id="1.20.1270.50:FF:000002">
    <property type="entry name" value="Alpha-mannosidase"/>
    <property type="match status" value="1"/>
</dbReference>
<dbReference type="CDD" id="cd10810">
    <property type="entry name" value="GH38N_AMII_LAM_like"/>
    <property type="match status" value="1"/>
</dbReference>
<dbReference type="EMBL" id="CAJPIZ010006176">
    <property type="protein sequence ID" value="CAG2109288.1"/>
    <property type="molecule type" value="Genomic_DNA"/>
</dbReference>
<organism evidence="13">
    <name type="scientific">Medioppia subpectinata</name>
    <dbReference type="NCBI Taxonomy" id="1979941"/>
    <lineage>
        <taxon>Eukaryota</taxon>
        <taxon>Metazoa</taxon>
        <taxon>Ecdysozoa</taxon>
        <taxon>Arthropoda</taxon>
        <taxon>Chelicerata</taxon>
        <taxon>Arachnida</taxon>
        <taxon>Acari</taxon>
        <taxon>Acariformes</taxon>
        <taxon>Sarcoptiformes</taxon>
        <taxon>Oribatida</taxon>
        <taxon>Brachypylina</taxon>
        <taxon>Oppioidea</taxon>
        <taxon>Oppiidae</taxon>
        <taxon>Medioppia</taxon>
    </lineage>
</organism>
<keyword evidence="14" id="KW-1185">Reference proteome</keyword>
<dbReference type="PANTHER" id="PTHR11607">
    <property type="entry name" value="ALPHA-MANNOSIDASE"/>
    <property type="match status" value="1"/>
</dbReference>
<accession>A0A7R9KT23</accession>
<evidence type="ECO:0000256" key="6">
    <source>
        <dbReference type="ARBA" id="ARBA00022801"/>
    </source>
</evidence>
<keyword evidence="9" id="KW-0325">Glycoprotein</keyword>
<dbReference type="FunFam" id="2.70.98.30:FF:000003">
    <property type="entry name" value="Alpha-mannosidase"/>
    <property type="match status" value="1"/>
</dbReference>
<dbReference type="InterPro" id="IPR013780">
    <property type="entry name" value="Glyco_hydro_b"/>
</dbReference>
<dbReference type="InterPro" id="IPR037094">
    <property type="entry name" value="Glyco_hydro_38_cen_sf"/>
</dbReference>
<dbReference type="Gene3D" id="2.70.98.30">
    <property type="entry name" value="Golgi alpha-mannosidase II, domain 4"/>
    <property type="match status" value="1"/>
</dbReference>
<dbReference type="InterPro" id="IPR027291">
    <property type="entry name" value="Glyco_hydro_38_N_sf"/>
</dbReference>
<dbReference type="FunFam" id="1.20.1270.50:FF:000003">
    <property type="entry name" value="Alpha-mannosidase"/>
    <property type="match status" value="1"/>
</dbReference>
<protein>
    <recommendedName>
        <fullName evidence="3 11">Alpha-mannosidase</fullName>
        <ecNumber evidence="11">3.2.1.-</ecNumber>
    </recommendedName>
</protein>
<evidence type="ECO:0000256" key="2">
    <source>
        <dbReference type="ARBA" id="ARBA00009792"/>
    </source>
</evidence>
<proteinExistence type="inferred from homology"/>
<dbReference type="SUPFAM" id="SSF74650">
    <property type="entry name" value="Galactose mutarotase-like"/>
    <property type="match status" value="1"/>
</dbReference>
<dbReference type="Gene3D" id="2.60.40.1360">
    <property type="match status" value="1"/>
</dbReference>
<evidence type="ECO:0000259" key="12">
    <source>
        <dbReference type="SMART" id="SM00872"/>
    </source>
</evidence>
<dbReference type="InterPro" id="IPR048534">
    <property type="entry name" value="Man2a1-like_dom"/>
</dbReference>
<evidence type="ECO:0000256" key="11">
    <source>
        <dbReference type="RuleBase" id="RU361199"/>
    </source>
</evidence>
<dbReference type="OrthoDB" id="6503025at2759"/>
<dbReference type="GO" id="GO:0006013">
    <property type="term" value="P:mannose metabolic process"/>
    <property type="evidence" value="ECO:0007669"/>
    <property type="project" value="InterPro"/>
</dbReference>
<dbReference type="Gene3D" id="2.60.40.1180">
    <property type="entry name" value="Golgi alpha-mannosidase II"/>
    <property type="match status" value="1"/>
</dbReference>
<dbReference type="GO" id="GO:0004559">
    <property type="term" value="F:alpha-mannosidase activity"/>
    <property type="evidence" value="ECO:0007669"/>
    <property type="project" value="UniProtKB-EC"/>
</dbReference>
<keyword evidence="10 11" id="KW-0326">Glycosidase</keyword>
<evidence type="ECO:0000256" key="10">
    <source>
        <dbReference type="ARBA" id="ARBA00023295"/>
    </source>
</evidence>
<dbReference type="EC" id="3.2.1.-" evidence="11"/>
<dbReference type="SUPFAM" id="SSF88713">
    <property type="entry name" value="Glycoside hydrolase/deacetylase"/>
    <property type="match status" value="1"/>
</dbReference>
<dbReference type="Pfam" id="PF21260">
    <property type="entry name" value="Laman-like_dom"/>
    <property type="match status" value="1"/>
</dbReference>
<dbReference type="InterPro" id="IPR015341">
    <property type="entry name" value="Glyco_hydro_38_cen"/>
</dbReference>
<dbReference type="Proteomes" id="UP000759131">
    <property type="component" value="Unassembled WGS sequence"/>
</dbReference>
<dbReference type="Pfam" id="PF09261">
    <property type="entry name" value="Alpha-mann_mid"/>
    <property type="match status" value="1"/>
</dbReference>
<dbReference type="InterPro" id="IPR000602">
    <property type="entry name" value="Glyco_hydro_38_N"/>
</dbReference>
<keyword evidence="5" id="KW-0732">Signal</keyword>
<evidence type="ECO:0000256" key="5">
    <source>
        <dbReference type="ARBA" id="ARBA00022729"/>
    </source>
</evidence>
<dbReference type="EMBL" id="OC860751">
    <property type="protein sequence ID" value="CAD7628858.1"/>
    <property type="molecule type" value="Genomic_DNA"/>
</dbReference>
<dbReference type="GO" id="GO:0005764">
    <property type="term" value="C:lysosome"/>
    <property type="evidence" value="ECO:0007669"/>
    <property type="project" value="TreeGrafter"/>
</dbReference>
<evidence type="ECO:0000313" key="14">
    <source>
        <dbReference type="Proteomes" id="UP000759131"/>
    </source>
</evidence>
<dbReference type="InterPro" id="IPR011013">
    <property type="entry name" value="Gal_mutarotase_sf_dom"/>
</dbReference>
<dbReference type="InterPro" id="IPR011330">
    <property type="entry name" value="Glyco_hydro/deAcase_b/a-brl"/>
</dbReference>
<dbReference type="GO" id="GO:0030246">
    <property type="term" value="F:carbohydrate binding"/>
    <property type="evidence" value="ECO:0007669"/>
    <property type="project" value="InterPro"/>
</dbReference>
<evidence type="ECO:0000256" key="9">
    <source>
        <dbReference type="ARBA" id="ARBA00023180"/>
    </source>
</evidence>
<dbReference type="Gene3D" id="3.20.110.10">
    <property type="entry name" value="Glycoside hydrolase 38, N terminal domain"/>
    <property type="match status" value="1"/>
</dbReference>